<dbReference type="EMBL" id="JARKIK010000004">
    <property type="protein sequence ID" value="KAK8752445.1"/>
    <property type="molecule type" value="Genomic_DNA"/>
</dbReference>
<comment type="caution">
    <text evidence="2">The sequence shown here is derived from an EMBL/GenBank/DDBJ whole genome shotgun (WGS) entry which is preliminary data.</text>
</comment>
<dbReference type="Proteomes" id="UP001445076">
    <property type="component" value="Unassembled WGS sequence"/>
</dbReference>
<evidence type="ECO:0000313" key="3">
    <source>
        <dbReference type="Proteomes" id="UP001445076"/>
    </source>
</evidence>
<dbReference type="AlphaFoldDB" id="A0AAW0Y6Q8"/>
<gene>
    <name evidence="2" type="ORF">OTU49_005678</name>
</gene>
<evidence type="ECO:0000256" key="1">
    <source>
        <dbReference type="SAM" id="SignalP"/>
    </source>
</evidence>
<protein>
    <submittedName>
        <fullName evidence="2">Uncharacterized protein</fullName>
    </submittedName>
</protein>
<organism evidence="2 3">
    <name type="scientific">Cherax quadricarinatus</name>
    <name type="common">Australian red claw crayfish</name>
    <dbReference type="NCBI Taxonomy" id="27406"/>
    <lineage>
        <taxon>Eukaryota</taxon>
        <taxon>Metazoa</taxon>
        <taxon>Ecdysozoa</taxon>
        <taxon>Arthropoda</taxon>
        <taxon>Crustacea</taxon>
        <taxon>Multicrustacea</taxon>
        <taxon>Malacostraca</taxon>
        <taxon>Eumalacostraca</taxon>
        <taxon>Eucarida</taxon>
        <taxon>Decapoda</taxon>
        <taxon>Pleocyemata</taxon>
        <taxon>Astacidea</taxon>
        <taxon>Parastacoidea</taxon>
        <taxon>Parastacidae</taxon>
        <taxon>Cherax</taxon>
    </lineage>
</organism>
<keyword evidence="3" id="KW-1185">Reference proteome</keyword>
<feature type="chain" id="PRO_5043429977" evidence="1">
    <location>
        <begin position="17"/>
        <end position="180"/>
    </location>
</feature>
<reference evidence="2 3" key="1">
    <citation type="journal article" date="2024" name="BMC Genomics">
        <title>Genome assembly of redclaw crayfish (Cherax quadricarinatus) provides insights into its immune adaptation and hypoxia tolerance.</title>
        <authorList>
            <person name="Liu Z."/>
            <person name="Zheng J."/>
            <person name="Li H."/>
            <person name="Fang K."/>
            <person name="Wang S."/>
            <person name="He J."/>
            <person name="Zhou D."/>
            <person name="Weng S."/>
            <person name="Chi M."/>
            <person name="Gu Z."/>
            <person name="He J."/>
            <person name="Li F."/>
            <person name="Wang M."/>
        </authorList>
    </citation>
    <scope>NUCLEOTIDE SEQUENCE [LARGE SCALE GENOMIC DNA]</scope>
    <source>
        <strain evidence="2">ZL_2023a</strain>
    </source>
</reference>
<feature type="signal peptide" evidence="1">
    <location>
        <begin position="1"/>
        <end position="16"/>
    </location>
</feature>
<accession>A0AAW0Y6Q8</accession>
<sequence>MVCVVMLAGLLGLAAATVTTTDVSELDHDVKTLSPSESEERIDAARRQERLFAFLTTTSVKRLATTTITALSTCLSVGTTACNGRKKRNGFREIDSLEQMVPELTGTQVDEKVEIDEEGGNGNKRGMREVVNNRDGKKLTIWSTYVSTLTLTSTSYVAGTTITVSALCVAPGITAGCFGK</sequence>
<name>A0AAW0Y6Q8_CHEQU</name>
<keyword evidence="1" id="KW-0732">Signal</keyword>
<evidence type="ECO:0000313" key="2">
    <source>
        <dbReference type="EMBL" id="KAK8752445.1"/>
    </source>
</evidence>
<proteinExistence type="predicted"/>